<feature type="transmembrane region" description="Helical" evidence="15">
    <location>
        <begin position="425"/>
        <end position="445"/>
    </location>
</feature>
<comment type="subunit">
    <text evidence="12">Heteropentamer. Part of the GPI-anchor transamidase complex, consisting of PIGK, PIGT, PIGS, PIGU and GAA1. Interacts with PIGK.</text>
</comment>
<dbReference type="PANTHER" id="PTHR13304:SF0">
    <property type="entry name" value="GLYCOSYLPHOSPHATIDYLINOSITOL ANCHOR ATTACHMENT 1 PROTEIN"/>
    <property type="match status" value="1"/>
</dbReference>
<feature type="transmembrane region" description="Helical" evidence="15">
    <location>
        <begin position="544"/>
        <end position="563"/>
    </location>
</feature>
<dbReference type="GO" id="GO:0006506">
    <property type="term" value="P:GPI anchor biosynthetic process"/>
    <property type="evidence" value="ECO:0007669"/>
    <property type="project" value="UniProtKB-KW"/>
</dbReference>
<dbReference type="AlphaFoldDB" id="A0A8C3Y4G4"/>
<comment type="pathway">
    <text evidence="2">Glycolipid biosynthesis; glycosylphosphatidylinositol-anchor biosynthesis.</text>
</comment>
<keyword evidence="6 15" id="KW-1133">Transmembrane helix</keyword>
<evidence type="ECO:0000256" key="6">
    <source>
        <dbReference type="ARBA" id="ARBA00022989"/>
    </source>
</evidence>
<keyword evidence="5" id="KW-0256">Endoplasmic reticulum</keyword>
<keyword evidence="7 15" id="KW-0472">Membrane</keyword>
<evidence type="ECO:0000256" key="9">
    <source>
        <dbReference type="ARBA" id="ARBA00023180"/>
    </source>
</evidence>
<feature type="transmembrane region" description="Helical" evidence="15">
    <location>
        <begin position="500"/>
        <end position="524"/>
    </location>
</feature>
<name>A0A8C3Y4G4_CATUS</name>
<evidence type="ECO:0000256" key="5">
    <source>
        <dbReference type="ARBA" id="ARBA00022824"/>
    </source>
</evidence>
<protein>
    <recommendedName>
        <fullName evidence="13">GPI-anchor transamidase component GPAA1</fullName>
    </recommendedName>
    <alternativeName>
        <fullName evidence="10">GAA1 protein homolog</fullName>
    </alternativeName>
    <alternativeName>
        <fullName evidence="14">Glycosylphosphatidylinositol anchor attachment 1 protein</fullName>
    </alternativeName>
</protein>
<evidence type="ECO:0000256" key="3">
    <source>
        <dbReference type="ARBA" id="ARBA00022502"/>
    </source>
</evidence>
<dbReference type="Proteomes" id="UP000694563">
    <property type="component" value="Chromosome 1"/>
</dbReference>
<evidence type="ECO:0000313" key="16">
    <source>
        <dbReference type="Ensembl" id="ENSCUSP00005016589.1"/>
    </source>
</evidence>
<evidence type="ECO:0000256" key="14">
    <source>
        <dbReference type="ARBA" id="ARBA00093661"/>
    </source>
</evidence>
<keyword evidence="4 15" id="KW-0812">Transmembrane</keyword>
<sequence length="621" mass="66534">MGLLSDPQCRRALGRLLLRLNTPLCVLSYLSGLAWFLLLPLLAPRTYLSENAMGSTMVGEGSDLGPRALALARDFGEHRRREGGIPVSWLSHTMFQLGLEVHSQPFARTLPFPDEAHERYLVRGTNVFGVLRAPRAASTEALLLLVPCCEGGKNEQAVGLLLALAGYCRGQIYWAKDLIFLVTEHDLLGTQAWLEGYHGVNLTAMQSGPFPGRAGAIQAALALELSSDVLTSVDVAVEGLDGQLPNLDLLNLFQSFCHKNGLLCTLQGKLPPPEGPSGPGYAQSLRTLGLMVLGQAGGAPGGPHGLFLRFRIEALTLRGINSFRQHKFDLGATLEGMFRKLNNLLERLHQSYFLYLLPSLARFVSIGSYAPARGGLLYLVPPILISGGAGAALYLWDPLYPISDPKSPCTPILTPFLSPQARGGLLYLVPPILISGGAGAALYLLPVRGQAVATQHFPVGEAEAVVLALIGIYVAGMALPHSTHRALSGGGQRGWMTLKLLALLALALLLTCLALLNFSLGFLLGVTLVPPAAAVRPGGNRLPLALLLVLTTPGLSLFMAVLLERELLEAPAGLGEAWQRFLGALGQGLLQEHLHGAHLSPLLCLGAYPCWLLLWNVLFWK</sequence>
<evidence type="ECO:0000256" key="10">
    <source>
        <dbReference type="ARBA" id="ARBA00083563"/>
    </source>
</evidence>
<keyword evidence="3" id="KW-0337">GPI-anchor biosynthesis</keyword>
<evidence type="ECO:0000256" key="8">
    <source>
        <dbReference type="ARBA" id="ARBA00023157"/>
    </source>
</evidence>
<gene>
    <name evidence="16" type="primary">LOC116994930</name>
</gene>
<organism evidence="16 17">
    <name type="scientific">Catharus ustulatus</name>
    <name type="common">Russet-backed thrush</name>
    <name type="synonym">Hylocichla ustulatus</name>
    <dbReference type="NCBI Taxonomy" id="91951"/>
    <lineage>
        <taxon>Eukaryota</taxon>
        <taxon>Metazoa</taxon>
        <taxon>Chordata</taxon>
        <taxon>Craniata</taxon>
        <taxon>Vertebrata</taxon>
        <taxon>Euteleostomi</taxon>
        <taxon>Archelosauria</taxon>
        <taxon>Archosauria</taxon>
        <taxon>Dinosauria</taxon>
        <taxon>Saurischia</taxon>
        <taxon>Theropoda</taxon>
        <taxon>Coelurosauria</taxon>
        <taxon>Aves</taxon>
        <taxon>Neognathae</taxon>
        <taxon>Neoaves</taxon>
        <taxon>Telluraves</taxon>
        <taxon>Australaves</taxon>
        <taxon>Passeriformes</taxon>
        <taxon>Turdidae</taxon>
        <taxon>Catharus</taxon>
    </lineage>
</organism>
<evidence type="ECO:0000256" key="2">
    <source>
        <dbReference type="ARBA" id="ARBA00004687"/>
    </source>
</evidence>
<reference evidence="16" key="2">
    <citation type="submission" date="2025-08" db="UniProtKB">
        <authorList>
            <consortium name="Ensembl"/>
        </authorList>
    </citation>
    <scope>IDENTIFICATION</scope>
</reference>
<evidence type="ECO:0000256" key="11">
    <source>
        <dbReference type="ARBA" id="ARBA00093336"/>
    </source>
</evidence>
<evidence type="ECO:0000256" key="4">
    <source>
        <dbReference type="ARBA" id="ARBA00022692"/>
    </source>
</evidence>
<accession>A0A8C3Y4G4</accession>
<dbReference type="Ensembl" id="ENSCUST00005017225.1">
    <property type="protein sequence ID" value="ENSCUSP00005016589.1"/>
    <property type="gene ID" value="ENSCUSG00005010612.1"/>
</dbReference>
<evidence type="ECO:0000256" key="15">
    <source>
        <dbReference type="SAM" id="Phobius"/>
    </source>
</evidence>
<dbReference type="FunFam" id="3.40.630.10:FF:000047">
    <property type="entry name" value="Glycosylphosphatidylinositol anchor attachment 1 protein"/>
    <property type="match status" value="1"/>
</dbReference>
<dbReference type="PANTHER" id="PTHR13304">
    <property type="entry name" value="GLYCOSYLPHOSPHATIDYLINOSITOL ANCHOR ATTACHMENT 1 PROTEIN"/>
    <property type="match status" value="1"/>
</dbReference>
<reference evidence="16" key="3">
    <citation type="submission" date="2025-09" db="UniProtKB">
        <authorList>
            <consortium name="Ensembl"/>
        </authorList>
    </citation>
    <scope>IDENTIFICATION</scope>
</reference>
<dbReference type="GO" id="GO:0016255">
    <property type="term" value="P:attachment of GPI anchor to protein"/>
    <property type="evidence" value="ECO:0007669"/>
    <property type="project" value="TreeGrafter"/>
</dbReference>
<feature type="transmembrane region" description="Helical" evidence="15">
    <location>
        <begin position="376"/>
        <end position="396"/>
    </location>
</feature>
<comment type="function">
    <text evidence="11">Component of the glycosylphosphatidylinositol-anchor (GPI-anchor) transamidase (GPI-T) complex that catalyzes the formation of the linkage between a proprotein and a GPI-anchor and participates in GPI anchored protein biosynthesis. Binds GPI-anchor.</text>
</comment>
<keyword evidence="9" id="KW-0325">Glycoprotein</keyword>
<evidence type="ECO:0000256" key="13">
    <source>
        <dbReference type="ARBA" id="ARBA00093619"/>
    </source>
</evidence>
<evidence type="ECO:0000256" key="1">
    <source>
        <dbReference type="ARBA" id="ARBA00004477"/>
    </source>
</evidence>
<feature type="transmembrane region" description="Helical" evidence="15">
    <location>
        <begin position="457"/>
        <end position="479"/>
    </location>
</feature>
<feature type="transmembrane region" description="Helical" evidence="15">
    <location>
        <begin position="599"/>
        <end position="620"/>
    </location>
</feature>
<keyword evidence="17" id="KW-1185">Reference proteome</keyword>
<evidence type="ECO:0000256" key="7">
    <source>
        <dbReference type="ARBA" id="ARBA00023136"/>
    </source>
</evidence>
<comment type="subcellular location">
    <subcellularLocation>
        <location evidence="1">Endoplasmic reticulum membrane</location>
        <topology evidence="1">Multi-pass membrane protein</topology>
    </subcellularLocation>
</comment>
<dbReference type="PIRSF" id="PIRSF036762">
    <property type="entry name" value="GAA1"/>
    <property type="match status" value="1"/>
</dbReference>
<reference evidence="16" key="1">
    <citation type="submission" date="2020-10" db="EMBL/GenBank/DDBJ databases">
        <title>Catharus ustulatus (Swainson's thrush) genome, bCatUst1, primary haplotype v2.</title>
        <authorList>
            <person name="Delmore K."/>
            <person name="Vafadar M."/>
            <person name="Formenti G."/>
            <person name="Chow W."/>
            <person name="Pelan S."/>
            <person name="Howe K."/>
            <person name="Rhie A."/>
            <person name="Mountcastle J."/>
            <person name="Haase B."/>
            <person name="Fedrigo O."/>
            <person name="Jarvis E.D."/>
        </authorList>
    </citation>
    <scope>NUCLEOTIDE SEQUENCE [LARGE SCALE GENOMIC DNA]</scope>
</reference>
<evidence type="ECO:0000313" key="17">
    <source>
        <dbReference type="Proteomes" id="UP000694563"/>
    </source>
</evidence>
<proteinExistence type="predicted"/>
<keyword evidence="8" id="KW-1015">Disulfide bond</keyword>
<dbReference type="InterPro" id="IPR007246">
    <property type="entry name" value="Gaa1"/>
</dbReference>
<feature type="transmembrane region" description="Helical" evidence="15">
    <location>
        <begin position="20"/>
        <end position="43"/>
    </location>
</feature>
<dbReference type="GO" id="GO:0042765">
    <property type="term" value="C:GPI-anchor transamidase complex"/>
    <property type="evidence" value="ECO:0007669"/>
    <property type="project" value="InterPro"/>
</dbReference>
<dbReference type="Pfam" id="PF04114">
    <property type="entry name" value="Gaa1"/>
    <property type="match status" value="1"/>
</dbReference>
<evidence type="ECO:0000256" key="12">
    <source>
        <dbReference type="ARBA" id="ARBA00093557"/>
    </source>
</evidence>
<feature type="transmembrane region" description="Helical" evidence="15">
    <location>
        <begin position="352"/>
        <end position="370"/>
    </location>
</feature>